<dbReference type="Proteomes" id="UP001148737">
    <property type="component" value="Unassembled WGS sequence"/>
</dbReference>
<protein>
    <submittedName>
        <fullName evidence="1">Uncharacterized protein</fullName>
    </submittedName>
</protein>
<keyword evidence="2" id="KW-1185">Reference proteome</keyword>
<evidence type="ECO:0000313" key="2">
    <source>
        <dbReference type="Proteomes" id="UP001148737"/>
    </source>
</evidence>
<gene>
    <name evidence="1" type="ORF">NLG97_g10383</name>
</gene>
<proteinExistence type="predicted"/>
<organism evidence="1 2">
    <name type="scientific">Lecanicillium saksenae</name>
    <dbReference type="NCBI Taxonomy" id="468837"/>
    <lineage>
        <taxon>Eukaryota</taxon>
        <taxon>Fungi</taxon>
        <taxon>Dikarya</taxon>
        <taxon>Ascomycota</taxon>
        <taxon>Pezizomycotina</taxon>
        <taxon>Sordariomycetes</taxon>
        <taxon>Hypocreomycetidae</taxon>
        <taxon>Hypocreales</taxon>
        <taxon>Cordycipitaceae</taxon>
        <taxon>Lecanicillium</taxon>
    </lineage>
</organism>
<reference evidence="1" key="1">
    <citation type="submission" date="2022-07" db="EMBL/GenBank/DDBJ databases">
        <title>Genome Sequence of Lecanicillium saksenae.</title>
        <authorList>
            <person name="Buettner E."/>
        </authorList>
    </citation>
    <scope>NUCLEOTIDE SEQUENCE</scope>
    <source>
        <strain evidence="1">VT-O1</strain>
    </source>
</reference>
<dbReference type="EMBL" id="JANAKD010002569">
    <property type="protein sequence ID" value="KAJ3473306.1"/>
    <property type="molecule type" value="Genomic_DNA"/>
</dbReference>
<name>A0ACC1QET1_9HYPO</name>
<comment type="caution">
    <text evidence="1">The sequence shown here is derived from an EMBL/GenBank/DDBJ whole genome shotgun (WGS) entry which is preliminary data.</text>
</comment>
<evidence type="ECO:0000313" key="1">
    <source>
        <dbReference type="EMBL" id="KAJ3473306.1"/>
    </source>
</evidence>
<sequence>MNNRCKYQTERMSPFDLIANDLFIVKRGLEVRWTLEDAAPRIFDHGVLHGVRYAEAAAANMPIDVFSEEVCPYQITDFAPTSGDNGSPVFSVIFYSFADGDAVGLCLYAHHRIMDGFGLVSVARLWADTVNNLDASTGTPSGFCSAVGRNARLDAALSRVSSGNSLVDNVEDLWARHPAYSKIPPTAPPSDMSNFTSATMLLSVDKINAVKDRLQPYLGAARPSTNSVACALICSP</sequence>
<accession>A0ACC1QET1</accession>